<keyword evidence="1" id="KW-1133">Transmembrane helix</keyword>
<proteinExistence type="predicted"/>
<reference evidence="3" key="1">
    <citation type="submission" date="2022-11" db="UniProtKB">
        <authorList>
            <consortium name="WormBaseParasite"/>
        </authorList>
    </citation>
    <scope>IDENTIFICATION</scope>
</reference>
<organism evidence="2 3">
    <name type="scientific">Romanomermis culicivorax</name>
    <name type="common">Nematode worm</name>
    <dbReference type="NCBI Taxonomy" id="13658"/>
    <lineage>
        <taxon>Eukaryota</taxon>
        <taxon>Metazoa</taxon>
        <taxon>Ecdysozoa</taxon>
        <taxon>Nematoda</taxon>
        <taxon>Enoplea</taxon>
        <taxon>Dorylaimia</taxon>
        <taxon>Mermithida</taxon>
        <taxon>Mermithoidea</taxon>
        <taxon>Mermithidae</taxon>
        <taxon>Romanomermis</taxon>
    </lineage>
</organism>
<feature type="transmembrane region" description="Helical" evidence="1">
    <location>
        <begin position="135"/>
        <end position="155"/>
    </location>
</feature>
<dbReference type="AlphaFoldDB" id="A0A915JDD1"/>
<protein>
    <submittedName>
        <fullName evidence="3">Uncharacterized protein</fullName>
    </submittedName>
</protein>
<accession>A0A915JDD1</accession>
<feature type="transmembrane region" description="Helical" evidence="1">
    <location>
        <begin position="161"/>
        <end position="183"/>
    </location>
</feature>
<feature type="transmembrane region" description="Helical" evidence="1">
    <location>
        <begin position="6"/>
        <end position="27"/>
    </location>
</feature>
<keyword evidence="1" id="KW-0812">Transmembrane</keyword>
<evidence type="ECO:0000313" key="3">
    <source>
        <dbReference type="WBParaSite" id="nRc.2.0.1.t23810-RA"/>
    </source>
</evidence>
<keyword evidence="2" id="KW-1185">Reference proteome</keyword>
<evidence type="ECO:0000256" key="1">
    <source>
        <dbReference type="SAM" id="Phobius"/>
    </source>
</evidence>
<sequence length="186" mass="19458">MGYTVTVVASFCCCSALSSLLSVGSLFRIKDELAETKLSALHSAAVFDSGSGGSLADFRSSAFSSTLLGVSTATDSSFLDDDAILDAFAVVLSVATEILGPDAVGSVVLDGTAGFEPAVGNFYYCDYYWDFTNGLILLTSFFVVGFSLFAAAFLLDFTTFFVVFLHPTAVAAFFAAFLAPILANIA</sequence>
<dbReference type="WBParaSite" id="nRc.2.0.1.t23810-RA">
    <property type="protein sequence ID" value="nRc.2.0.1.t23810-RA"/>
    <property type="gene ID" value="nRc.2.0.1.g23810"/>
</dbReference>
<dbReference type="Proteomes" id="UP000887565">
    <property type="component" value="Unplaced"/>
</dbReference>
<name>A0A915JDD1_ROMCU</name>
<keyword evidence="1" id="KW-0472">Membrane</keyword>
<evidence type="ECO:0000313" key="2">
    <source>
        <dbReference type="Proteomes" id="UP000887565"/>
    </source>
</evidence>